<organism evidence="3 4">
    <name type="scientific">Motilibacter peucedani</name>
    <dbReference type="NCBI Taxonomy" id="598650"/>
    <lineage>
        <taxon>Bacteria</taxon>
        <taxon>Bacillati</taxon>
        <taxon>Actinomycetota</taxon>
        <taxon>Actinomycetes</taxon>
        <taxon>Motilibacterales</taxon>
        <taxon>Motilibacteraceae</taxon>
        <taxon>Motilibacter</taxon>
    </lineage>
</organism>
<evidence type="ECO:0000256" key="1">
    <source>
        <dbReference type="SAM" id="MobiDB-lite"/>
    </source>
</evidence>
<proteinExistence type="predicted"/>
<feature type="compositionally biased region" description="Basic and acidic residues" evidence="1">
    <location>
        <begin position="10"/>
        <end position="29"/>
    </location>
</feature>
<feature type="transmembrane region" description="Helical" evidence="2">
    <location>
        <begin position="62"/>
        <end position="81"/>
    </location>
</feature>
<feature type="transmembrane region" description="Helical" evidence="2">
    <location>
        <begin position="87"/>
        <end position="106"/>
    </location>
</feature>
<accession>A0A420XVL6</accession>
<evidence type="ECO:0000313" key="4">
    <source>
        <dbReference type="Proteomes" id="UP000281955"/>
    </source>
</evidence>
<dbReference type="RefSeq" id="WP_121191435.1">
    <property type="nucleotide sequence ID" value="NZ_RBWV01000001.1"/>
</dbReference>
<feature type="compositionally biased region" description="Basic residues" evidence="1">
    <location>
        <begin position="30"/>
        <end position="48"/>
    </location>
</feature>
<reference evidence="3 4" key="1">
    <citation type="submission" date="2018-10" db="EMBL/GenBank/DDBJ databases">
        <title>Genomic Encyclopedia of Archaeal and Bacterial Type Strains, Phase II (KMG-II): from individual species to whole genera.</title>
        <authorList>
            <person name="Goeker M."/>
        </authorList>
    </citation>
    <scope>NUCLEOTIDE SEQUENCE [LARGE SCALE GENOMIC DNA]</scope>
    <source>
        <strain evidence="3 4">RP-AC37</strain>
    </source>
</reference>
<gene>
    <name evidence="3" type="ORF">CLV35_0077</name>
</gene>
<sequence>MSAKGQRAQRRAELERRRAAARAGHERRAARASARRRRLGALRPRPTRVGRPGGVLARRRRLRAGAVVLVELVALAAVVALTDDAGLRVAAVVVALVALPVLLTAVSDRRI</sequence>
<keyword evidence="2" id="KW-1133">Transmembrane helix</keyword>
<dbReference type="EMBL" id="RBWV01000001">
    <property type="protein sequence ID" value="RKS84260.1"/>
    <property type="molecule type" value="Genomic_DNA"/>
</dbReference>
<name>A0A420XVL6_9ACTN</name>
<dbReference type="Proteomes" id="UP000281955">
    <property type="component" value="Unassembled WGS sequence"/>
</dbReference>
<keyword evidence="2" id="KW-0812">Transmembrane</keyword>
<evidence type="ECO:0000313" key="3">
    <source>
        <dbReference type="EMBL" id="RKS84260.1"/>
    </source>
</evidence>
<dbReference type="AlphaFoldDB" id="A0A420XVL6"/>
<keyword evidence="4" id="KW-1185">Reference proteome</keyword>
<feature type="region of interest" description="Disordered" evidence="1">
    <location>
        <begin position="1"/>
        <end position="52"/>
    </location>
</feature>
<keyword evidence="2" id="KW-0472">Membrane</keyword>
<evidence type="ECO:0000256" key="2">
    <source>
        <dbReference type="SAM" id="Phobius"/>
    </source>
</evidence>
<dbReference type="InParanoid" id="A0A420XVL6"/>
<comment type="caution">
    <text evidence="3">The sequence shown here is derived from an EMBL/GenBank/DDBJ whole genome shotgun (WGS) entry which is preliminary data.</text>
</comment>
<protein>
    <submittedName>
        <fullName evidence="3">Uncharacterized protein</fullName>
    </submittedName>
</protein>